<dbReference type="CDD" id="cd06530">
    <property type="entry name" value="S26_SPase_I"/>
    <property type="match status" value="1"/>
</dbReference>
<dbReference type="GO" id="GO:0006465">
    <property type="term" value="P:signal peptide processing"/>
    <property type="evidence" value="ECO:0007669"/>
    <property type="project" value="InterPro"/>
</dbReference>
<evidence type="ECO:0000313" key="3">
    <source>
        <dbReference type="Proteomes" id="UP000195514"/>
    </source>
</evidence>
<dbReference type="KEGG" id="abat:CFX1CAM_2275"/>
<keyword evidence="3" id="KW-1185">Reference proteome</keyword>
<protein>
    <recommendedName>
        <fullName evidence="1">Peptidase S26 domain-containing protein</fullName>
    </recommendedName>
</protein>
<accession>A0A1Y6KBE1</accession>
<name>A0A1Y6KBE1_9CHLR</name>
<dbReference type="GO" id="GO:0004252">
    <property type="term" value="F:serine-type endopeptidase activity"/>
    <property type="evidence" value="ECO:0007669"/>
    <property type="project" value="InterPro"/>
</dbReference>
<dbReference type="Proteomes" id="UP000195514">
    <property type="component" value="Chromosome I"/>
</dbReference>
<dbReference type="Gene3D" id="2.10.109.10">
    <property type="entry name" value="Umud Fragment, subunit A"/>
    <property type="match status" value="1"/>
</dbReference>
<dbReference type="SUPFAM" id="SSF51306">
    <property type="entry name" value="LexA/Signal peptidase"/>
    <property type="match status" value="1"/>
</dbReference>
<dbReference type="RefSeq" id="WP_087863185.1">
    <property type="nucleotide sequence ID" value="NZ_LT859958.1"/>
</dbReference>
<feature type="domain" description="Peptidase S26" evidence="1">
    <location>
        <begin position="5"/>
        <end position="55"/>
    </location>
</feature>
<evidence type="ECO:0000313" key="2">
    <source>
        <dbReference type="EMBL" id="SMX55340.1"/>
    </source>
</evidence>
<sequence>MVRLLKVRGSSLWPDFREGDYVLAAGFPFPARKIKTGDVIVFQQPGYGTLIKRVHRVLGNGQSFEVRGTQIASTDSRNFGAVPRKRVHGKVIWHIRNHSDRKN</sequence>
<reference evidence="3" key="1">
    <citation type="submission" date="2017-05" db="EMBL/GenBank/DDBJ databases">
        <authorList>
            <person name="Kirkegaard R."/>
            <person name="Mcilroy J S."/>
        </authorList>
    </citation>
    <scope>NUCLEOTIDE SEQUENCE [LARGE SCALE GENOMIC DNA]</scope>
</reference>
<dbReference type="AlphaFoldDB" id="A0A1Y6KBE1"/>
<gene>
    <name evidence="2" type="ORF">CFX1CAM_2275</name>
</gene>
<dbReference type="Pfam" id="PF10502">
    <property type="entry name" value="Peptidase_S26"/>
    <property type="match status" value="1"/>
</dbReference>
<organism evidence="2 3">
    <name type="scientific">Candidatus Brevifilum fermentans</name>
    <dbReference type="NCBI Taxonomy" id="1986204"/>
    <lineage>
        <taxon>Bacteria</taxon>
        <taxon>Bacillati</taxon>
        <taxon>Chloroflexota</taxon>
        <taxon>Anaerolineae</taxon>
        <taxon>Anaerolineales</taxon>
        <taxon>Anaerolineaceae</taxon>
        <taxon>Candidatus Brevifilum</taxon>
    </lineage>
</organism>
<dbReference type="EMBL" id="LT859958">
    <property type="protein sequence ID" value="SMX55340.1"/>
    <property type="molecule type" value="Genomic_DNA"/>
</dbReference>
<dbReference type="InterPro" id="IPR036286">
    <property type="entry name" value="LexA/Signal_pep-like_sf"/>
</dbReference>
<proteinExistence type="predicted"/>
<evidence type="ECO:0000259" key="1">
    <source>
        <dbReference type="Pfam" id="PF10502"/>
    </source>
</evidence>
<dbReference type="InterPro" id="IPR019533">
    <property type="entry name" value="Peptidase_S26"/>
</dbReference>
<dbReference type="OrthoDB" id="165233at2"/>